<evidence type="ECO:0000256" key="1">
    <source>
        <dbReference type="SAM" id="MobiDB-lite"/>
    </source>
</evidence>
<feature type="compositionally biased region" description="Acidic residues" evidence="1">
    <location>
        <begin position="443"/>
        <end position="455"/>
    </location>
</feature>
<dbReference type="PROSITE" id="PS51257">
    <property type="entry name" value="PROKAR_LIPOPROTEIN"/>
    <property type="match status" value="1"/>
</dbReference>
<dbReference type="RefSeq" id="WP_014455074.1">
    <property type="nucleotide sequence ID" value="NC_017098.1"/>
</dbReference>
<dbReference type="eggNOG" id="COG4254">
    <property type="taxonomic scope" value="Bacteria"/>
</dbReference>
<evidence type="ECO:0000313" key="5">
    <source>
        <dbReference type="Proteomes" id="UP000007383"/>
    </source>
</evidence>
<dbReference type="Pfam" id="PF13360">
    <property type="entry name" value="PQQ_2"/>
    <property type="match status" value="2"/>
</dbReference>
<dbReference type="Pfam" id="PF04773">
    <property type="entry name" value="FecR"/>
    <property type="match status" value="1"/>
</dbReference>
<dbReference type="InterPro" id="IPR011047">
    <property type="entry name" value="Quinoprotein_ADH-like_sf"/>
</dbReference>
<gene>
    <name evidence="4" type="ordered locus">Spiaf_0991</name>
</gene>
<dbReference type="PATRIC" id="fig|889378.3.peg.996"/>
<organism evidence="4 5">
    <name type="scientific">Spirochaeta africana (strain ATCC 700263 / DSM 8902 / Z-7692)</name>
    <dbReference type="NCBI Taxonomy" id="889378"/>
    <lineage>
        <taxon>Bacteria</taxon>
        <taxon>Pseudomonadati</taxon>
        <taxon>Spirochaetota</taxon>
        <taxon>Spirochaetia</taxon>
        <taxon>Spirochaetales</taxon>
        <taxon>Spirochaetaceae</taxon>
        <taxon>Spirochaeta</taxon>
    </lineage>
</organism>
<dbReference type="InterPro" id="IPR002372">
    <property type="entry name" value="PQQ_rpt_dom"/>
</dbReference>
<dbReference type="Gene3D" id="2.60.120.1440">
    <property type="match status" value="1"/>
</dbReference>
<evidence type="ECO:0000259" key="3">
    <source>
        <dbReference type="Pfam" id="PF13360"/>
    </source>
</evidence>
<accession>H9UHT6</accession>
<sequence>MIRGKIFWIVIATVTVLAGCGDAPTTEPDTIIPEDGAGEVISEPAPAVDLPEDFGLTAVYVMGQARLQRGTTSGELHVGTVLQQGDRIQVAEDGFVELQSPDGSLLQLDAGTEIELERLLRDTAVARTQLYMHQGETSARVSRQRSGDRFTVRTRSAAAGVRGTAFTVTAYPDGRSRVAVGSGRVAVLPAGLDLESLYDQAGTDEEAAALVDSLLDAGVQLADNQELALEQDETQQQLARQYQDAAEEITRAATRPEAPLRQEVALQLQQIRQATGELLPGRELDTPSRQRLQRLEQAEPRSLVPAASVRISVATIPADARILIDGRTAGTGSMRGIFPAETPLSLRIERAGYQPVSFTPDTTRGGDYTVRLQAAAVQEAAPATPDEPPAAPAEPPADELDEPLAAEPPADERPVDERPAVEQHAAAPAPPEPDDREPADTEATADTEIAAEEPDTPAIQPGDILWRSDPAGSPAVRRLAAAAEGVITVDRDGELRMLAYDTGRTGWTVSTHNDRNENSGPQIAGSAVLFSGAAEILLVRTSDGQVLQRQELDSSSAHAFGQQALPHRDDWIIPTDTGVTFAAPDFSLRDSTAITEGAAMTPVFYRDSVITASYTGDVVLVDPGSAAIEQRITTSASQPVGHAPLVQEGTLFFGDRRGRVTAVSLQEGQKEWDTVLPGNPGLFHDPVAAGGLVLFFGSGEIFALQADSGELAYRMAAAAPPVIHGDQLVFAEGDQLRIAAIADGTRIAAYPLPEPAAAAAPVVVNGAAYAALRDGSVLRLQLP</sequence>
<dbReference type="PANTHER" id="PTHR38731">
    <property type="entry name" value="LIPL45-RELATED LIPOPROTEIN-RELATED"/>
    <property type="match status" value="1"/>
</dbReference>
<dbReference type="EMBL" id="CP003282">
    <property type="protein sequence ID" value="AFG37079.1"/>
    <property type="molecule type" value="Genomic_DNA"/>
</dbReference>
<dbReference type="HOGENOM" id="CLU_357843_0_0_12"/>
<dbReference type="InterPro" id="IPR015943">
    <property type="entry name" value="WD40/YVTN_repeat-like_dom_sf"/>
</dbReference>
<dbReference type="SUPFAM" id="SSF50998">
    <property type="entry name" value="Quinoprotein alcohol dehydrogenase-like"/>
    <property type="match status" value="2"/>
</dbReference>
<feature type="compositionally biased region" description="Basic and acidic residues" evidence="1">
    <location>
        <begin position="410"/>
        <end position="421"/>
    </location>
</feature>
<dbReference type="InterPro" id="IPR006860">
    <property type="entry name" value="FecR"/>
</dbReference>
<evidence type="ECO:0000313" key="4">
    <source>
        <dbReference type="EMBL" id="AFG37079.1"/>
    </source>
</evidence>
<dbReference type="OrthoDB" id="256225at2"/>
<dbReference type="STRING" id="889378.Spiaf_0991"/>
<feature type="domain" description="Pyrrolo-quinoline quinone repeat" evidence="3">
    <location>
        <begin position="461"/>
        <end position="554"/>
    </location>
</feature>
<dbReference type="AlphaFoldDB" id="H9UHT6"/>
<keyword evidence="5" id="KW-1185">Reference proteome</keyword>
<feature type="compositionally biased region" description="Pro residues" evidence="1">
    <location>
        <begin position="385"/>
        <end position="395"/>
    </location>
</feature>
<dbReference type="KEGG" id="sfc:Spiaf_0991"/>
<proteinExistence type="predicted"/>
<dbReference type="Gene3D" id="2.130.10.10">
    <property type="entry name" value="YVTN repeat-like/Quinoprotein amine dehydrogenase"/>
    <property type="match status" value="2"/>
</dbReference>
<protein>
    <submittedName>
        <fullName evidence="4">FecR protein</fullName>
    </submittedName>
</protein>
<feature type="domain" description="Pyrrolo-quinoline quinone repeat" evidence="3">
    <location>
        <begin position="657"/>
        <end position="778"/>
    </location>
</feature>
<dbReference type="Proteomes" id="UP000007383">
    <property type="component" value="Chromosome"/>
</dbReference>
<evidence type="ECO:0000259" key="2">
    <source>
        <dbReference type="Pfam" id="PF04773"/>
    </source>
</evidence>
<feature type="domain" description="FecR protein" evidence="2">
    <location>
        <begin position="86"/>
        <end position="185"/>
    </location>
</feature>
<reference evidence="5" key="1">
    <citation type="journal article" date="2013" name="Stand. Genomic Sci.">
        <title>Complete genome sequence of the halophilic bacterium Spirochaeta africana type strain (Z-7692(T)) from the alkaline Lake Magadi in the East African Rift.</title>
        <authorList>
            <person name="Liolos K."/>
            <person name="Abt B."/>
            <person name="Scheuner C."/>
            <person name="Teshima H."/>
            <person name="Held B."/>
            <person name="Lapidus A."/>
            <person name="Nolan M."/>
            <person name="Lucas S."/>
            <person name="Deshpande S."/>
            <person name="Cheng J.F."/>
            <person name="Tapia R."/>
            <person name="Goodwin L.A."/>
            <person name="Pitluck S."/>
            <person name="Pagani I."/>
            <person name="Ivanova N."/>
            <person name="Mavromatis K."/>
            <person name="Mikhailova N."/>
            <person name="Huntemann M."/>
            <person name="Pati A."/>
            <person name="Chen A."/>
            <person name="Palaniappan K."/>
            <person name="Land M."/>
            <person name="Rohde M."/>
            <person name="Tindall B.J."/>
            <person name="Detter J.C."/>
            <person name="Goker M."/>
            <person name="Bristow J."/>
            <person name="Eisen J.A."/>
            <person name="Markowitz V."/>
            <person name="Hugenholtz P."/>
            <person name="Woyke T."/>
            <person name="Klenk H.P."/>
            <person name="Kyrpides N.C."/>
        </authorList>
    </citation>
    <scope>NUCLEOTIDE SEQUENCE</scope>
    <source>
        <strain evidence="5">ATCC 700263 / DSM 8902 / Z-7692</strain>
    </source>
</reference>
<feature type="region of interest" description="Disordered" evidence="1">
    <location>
        <begin position="378"/>
        <end position="470"/>
    </location>
</feature>
<dbReference type="eggNOG" id="COG1520">
    <property type="taxonomic scope" value="Bacteria"/>
</dbReference>
<name>H9UHT6_SPIAZ</name>